<evidence type="ECO:0000313" key="2">
    <source>
        <dbReference type="Proteomes" id="UP000531594"/>
    </source>
</evidence>
<protein>
    <recommendedName>
        <fullName evidence="3">Core-binding (CB) domain-containing protein</fullName>
    </recommendedName>
</protein>
<reference evidence="1 2" key="1">
    <citation type="submission" date="2020-08" db="EMBL/GenBank/DDBJ databases">
        <title>Genomic Encyclopedia of Type Strains, Phase IV (KMG-IV): sequencing the most valuable type-strain genomes for metagenomic binning, comparative biology and taxonomic classification.</title>
        <authorList>
            <person name="Goeker M."/>
        </authorList>
    </citation>
    <scope>NUCLEOTIDE SEQUENCE [LARGE SCALE GENOMIC DNA]</scope>
    <source>
        <strain evidence="1 2">DSM 5391</strain>
    </source>
</reference>
<evidence type="ECO:0000313" key="1">
    <source>
        <dbReference type="EMBL" id="MBB6446826.1"/>
    </source>
</evidence>
<accession>A0A7X0HWE0</accession>
<dbReference type="AlphaFoldDB" id="A0A7X0HWE0"/>
<dbReference type="RefSeq" id="WP_184528221.1">
    <property type="nucleotide sequence ID" value="NZ_JACHGK010000013.1"/>
</dbReference>
<gene>
    <name evidence="1" type="ORF">HNR53_003490</name>
</gene>
<dbReference type="EMBL" id="JACHGK010000013">
    <property type="protein sequence ID" value="MBB6446826.1"/>
    <property type="molecule type" value="Genomic_DNA"/>
</dbReference>
<proteinExistence type="predicted"/>
<sequence length="46" mass="5617">MKQYEETIELFFELKGSPESTKESYYRRIRAFSSYMEGLNRPRGYQ</sequence>
<name>A0A7X0HWE0_9BACI</name>
<dbReference type="Proteomes" id="UP000531594">
    <property type="component" value="Unassembled WGS sequence"/>
</dbReference>
<evidence type="ECO:0008006" key="3">
    <source>
        <dbReference type="Google" id="ProtNLM"/>
    </source>
</evidence>
<organism evidence="1 2">
    <name type="scientific">Bacillus benzoevorans</name>
    <dbReference type="NCBI Taxonomy" id="1456"/>
    <lineage>
        <taxon>Bacteria</taxon>
        <taxon>Bacillati</taxon>
        <taxon>Bacillota</taxon>
        <taxon>Bacilli</taxon>
        <taxon>Bacillales</taxon>
        <taxon>Bacillaceae</taxon>
        <taxon>Bacillus</taxon>
    </lineage>
</organism>
<comment type="caution">
    <text evidence="1">The sequence shown here is derived from an EMBL/GenBank/DDBJ whole genome shotgun (WGS) entry which is preliminary data.</text>
</comment>
<keyword evidence="2" id="KW-1185">Reference proteome</keyword>